<dbReference type="InterPro" id="IPR012340">
    <property type="entry name" value="NA-bd_OB-fold"/>
</dbReference>
<evidence type="ECO:0000256" key="2">
    <source>
        <dbReference type="ARBA" id="ARBA00020989"/>
    </source>
</evidence>
<feature type="region of interest" description="Disordered" evidence="6">
    <location>
        <begin position="117"/>
        <end position="139"/>
    </location>
</feature>
<dbReference type="PANTHER" id="PTHR21641:SF0">
    <property type="entry name" value="RNA-BINDING PROTEIN EIF1AD-RELATED"/>
    <property type="match status" value="1"/>
</dbReference>
<evidence type="ECO:0000256" key="4">
    <source>
        <dbReference type="ARBA" id="ARBA00031998"/>
    </source>
</evidence>
<dbReference type="OrthoDB" id="1738325at2759"/>
<evidence type="ECO:0000256" key="5">
    <source>
        <dbReference type="PROSITE-ProRule" id="PRU00181"/>
    </source>
</evidence>
<evidence type="ECO:0000256" key="6">
    <source>
        <dbReference type="SAM" id="MobiDB-lite"/>
    </source>
</evidence>
<dbReference type="EMBL" id="CAJNOC010001673">
    <property type="protein sequence ID" value="CAF0882936.1"/>
    <property type="molecule type" value="Genomic_DNA"/>
</dbReference>
<reference evidence="8" key="1">
    <citation type="submission" date="2021-02" db="EMBL/GenBank/DDBJ databases">
        <authorList>
            <person name="Nowell W R."/>
        </authorList>
    </citation>
    <scope>NUCLEOTIDE SEQUENCE</scope>
    <source>
        <strain evidence="8">Ploen Becks lab</strain>
    </source>
</reference>
<dbReference type="Pfam" id="PF01176">
    <property type="entry name" value="eIF-1a"/>
    <property type="match status" value="1"/>
</dbReference>
<keyword evidence="3" id="KW-0694">RNA-binding</keyword>
<protein>
    <recommendedName>
        <fullName evidence="2">Probable RNA-binding protein EIF1AD</fullName>
    </recommendedName>
    <alternativeName>
        <fullName evidence="4">Eukaryotic translation initiation factor 1A domain-containing protein</fullName>
    </alternativeName>
</protein>
<evidence type="ECO:0000313" key="8">
    <source>
        <dbReference type="EMBL" id="CAF0882936.1"/>
    </source>
</evidence>
<dbReference type="GO" id="GO:0003723">
    <property type="term" value="F:RNA binding"/>
    <property type="evidence" value="ECO:0007669"/>
    <property type="project" value="UniProtKB-KW"/>
</dbReference>
<name>A0A813YDU5_9BILA</name>
<dbReference type="InterPro" id="IPR039294">
    <property type="entry name" value="EIF1AD"/>
</dbReference>
<dbReference type="GO" id="GO:0005634">
    <property type="term" value="C:nucleus"/>
    <property type="evidence" value="ECO:0007669"/>
    <property type="project" value="TreeGrafter"/>
</dbReference>
<sequence>MSAATKKKHVFLETINNYSLPSENQIIVRIKGPRGNNLHDVETATGEEFIVTMPVKFRKSVWTKRGDYVVVEPIEEGNKVKAEIVQILNKDNIRHFKSEGIWPKEFEFKEDTVEASGYSIDKDMLPSSSDEENDEENED</sequence>
<evidence type="ECO:0000313" key="9">
    <source>
        <dbReference type="Proteomes" id="UP000663879"/>
    </source>
</evidence>
<proteinExistence type="inferred from homology"/>
<dbReference type="Proteomes" id="UP000663879">
    <property type="component" value="Unassembled WGS sequence"/>
</dbReference>
<dbReference type="SUPFAM" id="SSF50249">
    <property type="entry name" value="Nucleic acid-binding proteins"/>
    <property type="match status" value="1"/>
</dbReference>
<dbReference type="AlphaFoldDB" id="A0A813YDU5"/>
<comment type="caution">
    <text evidence="8">The sequence shown here is derived from an EMBL/GenBank/DDBJ whole genome shotgun (WGS) entry which is preliminary data.</text>
</comment>
<evidence type="ECO:0000259" key="7">
    <source>
        <dbReference type="PROSITE" id="PS50832"/>
    </source>
</evidence>
<feature type="domain" description="S1-like" evidence="7">
    <location>
        <begin position="35"/>
        <end position="89"/>
    </location>
</feature>
<dbReference type="InterPro" id="IPR001253">
    <property type="entry name" value="TIF_eIF-1A"/>
</dbReference>
<evidence type="ECO:0000256" key="1">
    <source>
        <dbReference type="ARBA" id="ARBA00007340"/>
    </source>
</evidence>
<dbReference type="Gene3D" id="2.40.50.140">
    <property type="entry name" value="Nucleic acid-binding proteins"/>
    <property type="match status" value="1"/>
</dbReference>
<dbReference type="PANTHER" id="PTHR21641">
    <property type="entry name" value="TRANSLATION INITIATION FACTOR-RELATED"/>
    <property type="match status" value="1"/>
</dbReference>
<evidence type="ECO:0000256" key="3">
    <source>
        <dbReference type="ARBA" id="ARBA00022884"/>
    </source>
</evidence>
<comment type="similarity">
    <text evidence="1">Belongs to the EIF1AD family.</text>
</comment>
<accession>A0A813YDU5</accession>
<dbReference type="PROSITE" id="PS50832">
    <property type="entry name" value="S1_IF1_TYPE"/>
    <property type="match status" value="1"/>
</dbReference>
<feature type="compositionally biased region" description="Acidic residues" evidence="6">
    <location>
        <begin position="129"/>
        <end position="139"/>
    </location>
</feature>
<gene>
    <name evidence="8" type="ORF">OXX778_LOCUS10509</name>
</gene>
<keyword evidence="9" id="KW-1185">Reference proteome</keyword>
<organism evidence="8 9">
    <name type="scientific">Brachionus calyciflorus</name>
    <dbReference type="NCBI Taxonomy" id="104777"/>
    <lineage>
        <taxon>Eukaryota</taxon>
        <taxon>Metazoa</taxon>
        <taxon>Spiralia</taxon>
        <taxon>Gnathifera</taxon>
        <taxon>Rotifera</taxon>
        <taxon>Eurotatoria</taxon>
        <taxon>Monogononta</taxon>
        <taxon>Pseudotrocha</taxon>
        <taxon>Ploima</taxon>
        <taxon>Brachionidae</taxon>
        <taxon>Brachionus</taxon>
    </lineage>
</organism>
<keyword evidence="5" id="KW-0396">Initiation factor</keyword>
<dbReference type="GO" id="GO:0003743">
    <property type="term" value="F:translation initiation factor activity"/>
    <property type="evidence" value="ECO:0007669"/>
    <property type="project" value="UniProtKB-UniRule"/>
</dbReference>
<dbReference type="InterPro" id="IPR006196">
    <property type="entry name" value="RNA-binding_domain_S1_IF1"/>
</dbReference>
<keyword evidence="5" id="KW-0648">Protein biosynthesis</keyword>
<dbReference type="SMART" id="SM00652">
    <property type="entry name" value="eIF1a"/>
    <property type="match status" value="1"/>
</dbReference>